<dbReference type="Proteomes" id="UP000247978">
    <property type="component" value="Unassembled WGS sequence"/>
</dbReference>
<gene>
    <name evidence="1" type="ORF">DFR56_101498</name>
</gene>
<evidence type="ECO:0000313" key="2">
    <source>
        <dbReference type="Proteomes" id="UP000247978"/>
    </source>
</evidence>
<accession>A0A2V3WAN1</accession>
<proteinExistence type="predicted"/>
<sequence>MKRYQFNDVLYMKKGKTLTVEDEEKERIGIIEKADITGCEKGHVFSFTDNGGGTVLMGIKKRGIKNFLHATYVIKTERKTYTLRDKVGNSLLYFCVEGDIDGQNIRIEENWGGEIEVKVDQTHIATIKANELTFKTTILMEYNIDESSIFFAITVLMYFMFKIYKNESELIESILFD</sequence>
<evidence type="ECO:0008006" key="3">
    <source>
        <dbReference type="Google" id="ProtNLM"/>
    </source>
</evidence>
<comment type="caution">
    <text evidence="1">The sequence shown here is derived from an EMBL/GenBank/DDBJ whole genome shotgun (WGS) entry which is preliminary data.</text>
</comment>
<organism evidence="1 2">
    <name type="scientific">Pseudogracilibacillus auburnensis</name>
    <dbReference type="NCBI Taxonomy" id="1494959"/>
    <lineage>
        <taxon>Bacteria</taxon>
        <taxon>Bacillati</taxon>
        <taxon>Bacillota</taxon>
        <taxon>Bacilli</taxon>
        <taxon>Bacillales</taxon>
        <taxon>Bacillaceae</taxon>
        <taxon>Pseudogracilibacillus</taxon>
    </lineage>
</organism>
<evidence type="ECO:0000313" key="1">
    <source>
        <dbReference type="EMBL" id="PXW90586.1"/>
    </source>
</evidence>
<keyword evidence="2" id="KW-1185">Reference proteome</keyword>
<dbReference type="EMBL" id="QJJQ01000001">
    <property type="protein sequence ID" value="PXW90586.1"/>
    <property type="molecule type" value="Genomic_DNA"/>
</dbReference>
<protein>
    <recommendedName>
        <fullName evidence="3">Tubby C 2</fullName>
    </recommendedName>
</protein>
<reference evidence="1 2" key="1">
    <citation type="submission" date="2018-05" db="EMBL/GenBank/DDBJ databases">
        <title>Genomic Encyclopedia of Type Strains, Phase IV (KMG-IV): sequencing the most valuable type-strain genomes for metagenomic binning, comparative biology and taxonomic classification.</title>
        <authorList>
            <person name="Goeker M."/>
        </authorList>
    </citation>
    <scope>NUCLEOTIDE SEQUENCE [LARGE SCALE GENOMIC DNA]</scope>
    <source>
        <strain evidence="1 2">DSM 28556</strain>
    </source>
</reference>
<name>A0A2V3WAN1_9BACI</name>
<dbReference type="AlphaFoldDB" id="A0A2V3WAN1"/>